<dbReference type="PANTHER" id="PTHR47169">
    <property type="entry name" value="OS01G0541250 PROTEIN"/>
    <property type="match status" value="1"/>
</dbReference>
<evidence type="ECO:0000313" key="1">
    <source>
        <dbReference type="EMBL" id="JAD27132.1"/>
    </source>
</evidence>
<sequence length="61" mass="7097">MLPEEEDPLRTVQNKNSIDKVMFLSTVGRPRYNRQGICCFGGKIGIRPFVRKVNLVYYVCF</sequence>
<dbReference type="PANTHER" id="PTHR47169:SF2">
    <property type="entry name" value="OS01G0541250 PROTEIN"/>
    <property type="match status" value="1"/>
</dbReference>
<protein>
    <submittedName>
        <fullName evidence="1">Uncharacterized protein</fullName>
    </submittedName>
</protein>
<reference evidence="1" key="1">
    <citation type="submission" date="2014-09" db="EMBL/GenBank/DDBJ databases">
        <authorList>
            <person name="Magalhaes I.L.F."/>
            <person name="Oliveira U."/>
            <person name="Santos F.R."/>
            <person name="Vidigal T.H.D.A."/>
            <person name="Brescovit A.D."/>
            <person name="Santos A.J."/>
        </authorList>
    </citation>
    <scope>NUCLEOTIDE SEQUENCE</scope>
    <source>
        <tissue evidence="1">Shoot tissue taken approximately 20 cm above the soil surface</tissue>
    </source>
</reference>
<reference evidence="1" key="2">
    <citation type="journal article" date="2015" name="Data Brief">
        <title>Shoot transcriptome of the giant reed, Arundo donax.</title>
        <authorList>
            <person name="Barrero R.A."/>
            <person name="Guerrero F.D."/>
            <person name="Moolhuijzen P."/>
            <person name="Goolsby J.A."/>
            <person name="Tidwell J."/>
            <person name="Bellgard S.E."/>
            <person name="Bellgard M.I."/>
        </authorList>
    </citation>
    <scope>NUCLEOTIDE SEQUENCE</scope>
    <source>
        <tissue evidence="1">Shoot tissue taken approximately 20 cm above the soil surface</tissue>
    </source>
</reference>
<organism evidence="1">
    <name type="scientific">Arundo donax</name>
    <name type="common">Giant reed</name>
    <name type="synonym">Donax arundinaceus</name>
    <dbReference type="NCBI Taxonomy" id="35708"/>
    <lineage>
        <taxon>Eukaryota</taxon>
        <taxon>Viridiplantae</taxon>
        <taxon>Streptophyta</taxon>
        <taxon>Embryophyta</taxon>
        <taxon>Tracheophyta</taxon>
        <taxon>Spermatophyta</taxon>
        <taxon>Magnoliopsida</taxon>
        <taxon>Liliopsida</taxon>
        <taxon>Poales</taxon>
        <taxon>Poaceae</taxon>
        <taxon>PACMAD clade</taxon>
        <taxon>Arundinoideae</taxon>
        <taxon>Arundineae</taxon>
        <taxon>Arundo</taxon>
    </lineage>
</organism>
<dbReference type="AlphaFoldDB" id="A0A0A8YX12"/>
<proteinExistence type="predicted"/>
<dbReference type="EMBL" id="GBRH01270763">
    <property type="protein sequence ID" value="JAD27132.1"/>
    <property type="molecule type" value="Transcribed_RNA"/>
</dbReference>
<name>A0A0A8YX12_ARUDO</name>
<accession>A0A0A8YX12</accession>